<gene>
    <name evidence="6" type="ORF">C8D85_2534</name>
</gene>
<comment type="caution">
    <text evidence="6">The sequence shown here is derived from an EMBL/GenBank/DDBJ whole genome shotgun (WGS) entry which is preliminary data.</text>
</comment>
<dbReference type="AlphaFoldDB" id="A0A4R6X400"/>
<evidence type="ECO:0000259" key="5">
    <source>
        <dbReference type="PROSITE" id="PS50931"/>
    </source>
</evidence>
<keyword evidence="4" id="KW-0804">Transcription</keyword>
<comment type="similarity">
    <text evidence="1">Belongs to the LysR transcriptional regulatory family.</text>
</comment>
<dbReference type="Proteomes" id="UP000295729">
    <property type="component" value="Unassembled WGS sequence"/>
</dbReference>
<dbReference type="GO" id="GO:0043565">
    <property type="term" value="F:sequence-specific DNA binding"/>
    <property type="evidence" value="ECO:0007669"/>
    <property type="project" value="TreeGrafter"/>
</dbReference>
<dbReference type="SUPFAM" id="SSF46785">
    <property type="entry name" value="Winged helix' DNA-binding domain"/>
    <property type="match status" value="1"/>
</dbReference>
<dbReference type="Gene3D" id="3.40.190.10">
    <property type="entry name" value="Periplasmic binding protein-like II"/>
    <property type="match status" value="2"/>
</dbReference>
<organism evidence="6 7">
    <name type="scientific">Marinomonas communis</name>
    <dbReference type="NCBI Taxonomy" id="28254"/>
    <lineage>
        <taxon>Bacteria</taxon>
        <taxon>Pseudomonadati</taxon>
        <taxon>Pseudomonadota</taxon>
        <taxon>Gammaproteobacteria</taxon>
        <taxon>Oceanospirillales</taxon>
        <taxon>Oceanospirillaceae</taxon>
        <taxon>Marinomonas</taxon>
    </lineage>
</organism>
<dbReference type="PANTHER" id="PTHR30537">
    <property type="entry name" value="HTH-TYPE TRANSCRIPTIONAL REGULATOR"/>
    <property type="match status" value="1"/>
</dbReference>
<keyword evidence="3" id="KW-0238">DNA-binding</keyword>
<evidence type="ECO:0000256" key="4">
    <source>
        <dbReference type="ARBA" id="ARBA00023163"/>
    </source>
</evidence>
<dbReference type="Pfam" id="PF00126">
    <property type="entry name" value="HTH_1"/>
    <property type="match status" value="1"/>
</dbReference>
<name>A0A4R6X400_9GAMM</name>
<dbReference type="InterPro" id="IPR000847">
    <property type="entry name" value="LysR_HTH_N"/>
</dbReference>
<dbReference type="PROSITE" id="PS50931">
    <property type="entry name" value="HTH_LYSR"/>
    <property type="match status" value="1"/>
</dbReference>
<dbReference type="EMBL" id="SNZA01000004">
    <property type="protein sequence ID" value="TDR12499.1"/>
    <property type="molecule type" value="Genomic_DNA"/>
</dbReference>
<dbReference type="InterPro" id="IPR058163">
    <property type="entry name" value="LysR-type_TF_proteobact-type"/>
</dbReference>
<evidence type="ECO:0000256" key="2">
    <source>
        <dbReference type="ARBA" id="ARBA00023015"/>
    </source>
</evidence>
<evidence type="ECO:0000256" key="3">
    <source>
        <dbReference type="ARBA" id="ARBA00023125"/>
    </source>
</evidence>
<dbReference type="GO" id="GO:0006351">
    <property type="term" value="P:DNA-templated transcription"/>
    <property type="evidence" value="ECO:0007669"/>
    <property type="project" value="TreeGrafter"/>
</dbReference>
<dbReference type="InterPro" id="IPR036390">
    <property type="entry name" value="WH_DNA-bd_sf"/>
</dbReference>
<reference evidence="6 7" key="1">
    <citation type="submission" date="2019-03" db="EMBL/GenBank/DDBJ databases">
        <title>Genomic Encyclopedia of Type Strains, Phase IV (KMG-IV): sequencing the most valuable type-strain genomes for metagenomic binning, comparative biology and taxonomic classification.</title>
        <authorList>
            <person name="Goeker M."/>
        </authorList>
    </citation>
    <scope>NUCLEOTIDE SEQUENCE [LARGE SCALE GENOMIC DNA]</scope>
    <source>
        <strain evidence="6 7">DSM 5604</strain>
    </source>
</reference>
<keyword evidence="7" id="KW-1185">Reference proteome</keyword>
<dbReference type="GO" id="GO:0003700">
    <property type="term" value="F:DNA-binding transcription factor activity"/>
    <property type="evidence" value="ECO:0007669"/>
    <property type="project" value="InterPro"/>
</dbReference>
<keyword evidence="2" id="KW-0805">Transcription regulation</keyword>
<protein>
    <submittedName>
        <fullName evidence="6">LysR family transcriptional regulator</fullName>
    </submittedName>
</protein>
<evidence type="ECO:0000313" key="6">
    <source>
        <dbReference type="EMBL" id="TDR12499.1"/>
    </source>
</evidence>
<proteinExistence type="inferred from homology"/>
<evidence type="ECO:0000256" key="1">
    <source>
        <dbReference type="ARBA" id="ARBA00009437"/>
    </source>
</evidence>
<accession>A0A4R6X400</accession>
<dbReference type="PANTHER" id="PTHR30537:SF74">
    <property type="entry name" value="HTH-TYPE TRANSCRIPTIONAL REGULATOR TRPI"/>
    <property type="match status" value="1"/>
</dbReference>
<dbReference type="InterPro" id="IPR036388">
    <property type="entry name" value="WH-like_DNA-bd_sf"/>
</dbReference>
<dbReference type="Pfam" id="PF03466">
    <property type="entry name" value="LysR_substrate"/>
    <property type="match status" value="1"/>
</dbReference>
<dbReference type="SUPFAM" id="SSF53850">
    <property type="entry name" value="Periplasmic binding protein-like II"/>
    <property type="match status" value="1"/>
</dbReference>
<feature type="domain" description="HTH lysR-type" evidence="5">
    <location>
        <begin position="1"/>
        <end position="35"/>
    </location>
</feature>
<dbReference type="Gene3D" id="1.10.10.10">
    <property type="entry name" value="Winged helix-like DNA-binding domain superfamily/Winged helix DNA-binding domain"/>
    <property type="match status" value="1"/>
</dbReference>
<sequence>MLNRSQGAVSKQIQQLEEFYGVVLFERLTSGLELTVEGRRFLGVAYELLEVVGKFESSNEQLTELTIYSPSTFALRWLLPRIERIKKAVPEIKVHVRSTHSDVTNFDENTPSLAVVRGEPSASNVVSMELLPELLTPMCSPYILDLIREKEWSLEGQNLLHASPVGEEWHAWLDQNRSRKVDGTQAIYFDTLDVAMSAAESSLGVVIGDPTMAKERLESGRLVMPYRSVVPSGQKYFLCYLERFNSNKEIQKLIRAVERSL</sequence>
<evidence type="ECO:0000313" key="7">
    <source>
        <dbReference type="Proteomes" id="UP000295729"/>
    </source>
</evidence>
<dbReference type="InterPro" id="IPR005119">
    <property type="entry name" value="LysR_subst-bd"/>
</dbReference>